<reference evidence="1" key="2">
    <citation type="journal article" date="2015" name="Data Brief">
        <title>Shoot transcriptome of the giant reed, Arundo donax.</title>
        <authorList>
            <person name="Barrero R.A."/>
            <person name="Guerrero F.D."/>
            <person name="Moolhuijzen P."/>
            <person name="Goolsby J.A."/>
            <person name="Tidwell J."/>
            <person name="Bellgard S.E."/>
            <person name="Bellgard M.I."/>
        </authorList>
    </citation>
    <scope>NUCLEOTIDE SEQUENCE</scope>
    <source>
        <tissue evidence="1">Shoot tissue taken approximately 20 cm above the soil surface</tissue>
    </source>
</reference>
<accession>A0A0A9HQ75</accession>
<protein>
    <submittedName>
        <fullName evidence="1">Uncharacterized protein</fullName>
    </submittedName>
</protein>
<organism evidence="1">
    <name type="scientific">Arundo donax</name>
    <name type="common">Giant reed</name>
    <name type="synonym">Donax arundinaceus</name>
    <dbReference type="NCBI Taxonomy" id="35708"/>
    <lineage>
        <taxon>Eukaryota</taxon>
        <taxon>Viridiplantae</taxon>
        <taxon>Streptophyta</taxon>
        <taxon>Embryophyta</taxon>
        <taxon>Tracheophyta</taxon>
        <taxon>Spermatophyta</taxon>
        <taxon>Magnoliopsida</taxon>
        <taxon>Liliopsida</taxon>
        <taxon>Poales</taxon>
        <taxon>Poaceae</taxon>
        <taxon>PACMAD clade</taxon>
        <taxon>Arundinoideae</taxon>
        <taxon>Arundineae</taxon>
        <taxon>Arundo</taxon>
    </lineage>
</organism>
<dbReference type="EMBL" id="GBRH01159009">
    <property type="protein sequence ID" value="JAE38887.1"/>
    <property type="molecule type" value="Transcribed_RNA"/>
</dbReference>
<evidence type="ECO:0000313" key="1">
    <source>
        <dbReference type="EMBL" id="JAE38887.1"/>
    </source>
</evidence>
<reference evidence="1" key="1">
    <citation type="submission" date="2014-09" db="EMBL/GenBank/DDBJ databases">
        <authorList>
            <person name="Magalhaes I.L.F."/>
            <person name="Oliveira U."/>
            <person name="Santos F.R."/>
            <person name="Vidigal T.H.D.A."/>
            <person name="Brescovit A.D."/>
            <person name="Santos A.J."/>
        </authorList>
    </citation>
    <scope>NUCLEOTIDE SEQUENCE</scope>
    <source>
        <tissue evidence="1">Shoot tissue taken approximately 20 cm above the soil surface</tissue>
    </source>
</reference>
<proteinExistence type="predicted"/>
<name>A0A0A9HQ75_ARUDO</name>
<sequence length="86" mass="9805">MKDILSTPPHGLCCLFHRSTCIHYSQNIHTDTVSTAEIPKYQVLPPVKNTYTLDTTRSQMCISGFKKPNQAQNPTGPVFWFLQKPR</sequence>
<dbReference type="AlphaFoldDB" id="A0A0A9HQ75"/>